<dbReference type="RefSeq" id="WP_353303637.1">
    <property type="nucleotide sequence ID" value="NZ_BAABWN010000009.1"/>
</dbReference>
<name>A0ABQ0ABD6_9GAMM</name>
<organism evidence="3 4">
    <name type="scientific">Sessilibacter corallicola</name>
    <dbReference type="NCBI Taxonomy" id="2904075"/>
    <lineage>
        <taxon>Bacteria</taxon>
        <taxon>Pseudomonadati</taxon>
        <taxon>Pseudomonadota</taxon>
        <taxon>Gammaproteobacteria</taxon>
        <taxon>Cellvibrionales</taxon>
        <taxon>Cellvibrionaceae</taxon>
        <taxon>Sessilibacter</taxon>
    </lineage>
</organism>
<dbReference type="EMBL" id="BAABWN010000009">
    <property type="protein sequence ID" value="GAA6168964.1"/>
    <property type="molecule type" value="Genomic_DNA"/>
</dbReference>
<dbReference type="InterPro" id="IPR006442">
    <property type="entry name" value="Antitoxin_Phd/YefM"/>
</dbReference>
<evidence type="ECO:0000313" key="4">
    <source>
        <dbReference type="Proteomes" id="UP001465153"/>
    </source>
</evidence>
<dbReference type="Proteomes" id="UP001465153">
    <property type="component" value="Unassembled WGS sequence"/>
</dbReference>
<reference evidence="3 4" key="1">
    <citation type="submission" date="2024-04" db="EMBL/GenBank/DDBJ databases">
        <title>Draft genome sequence of Sessilibacter corallicola NBRC 116591.</title>
        <authorList>
            <person name="Miyakawa T."/>
            <person name="Kusuya Y."/>
            <person name="Miura T."/>
        </authorList>
    </citation>
    <scope>NUCLEOTIDE SEQUENCE [LARGE SCALE GENOMIC DNA]</scope>
    <source>
        <strain evidence="3 4">KU-00831-HH</strain>
    </source>
</reference>
<comment type="similarity">
    <text evidence="1 2">Belongs to the phD/YefM antitoxin family.</text>
</comment>
<dbReference type="Gene3D" id="3.40.1620.10">
    <property type="entry name" value="YefM-like domain"/>
    <property type="match status" value="1"/>
</dbReference>
<comment type="function">
    <text evidence="2">Antitoxin component of a type II toxin-antitoxin (TA) system.</text>
</comment>
<dbReference type="InterPro" id="IPR036165">
    <property type="entry name" value="YefM-like_sf"/>
</dbReference>
<gene>
    <name evidence="3" type="ORF">NBRC116591_27750</name>
</gene>
<dbReference type="SUPFAM" id="SSF143120">
    <property type="entry name" value="YefM-like"/>
    <property type="match status" value="1"/>
</dbReference>
<evidence type="ECO:0000313" key="3">
    <source>
        <dbReference type="EMBL" id="GAA6168964.1"/>
    </source>
</evidence>
<comment type="caution">
    <text evidence="3">The sequence shown here is derived from an EMBL/GenBank/DDBJ whole genome shotgun (WGS) entry which is preliminary data.</text>
</comment>
<proteinExistence type="inferred from homology"/>
<evidence type="ECO:0000256" key="2">
    <source>
        <dbReference type="RuleBase" id="RU362080"/>
    </source>
</evidence>
<dbReference type="Pfam" id="PF02604">
    <property type="entry name" value="PhdYeFM_antitox"/>
    <property type="match status" value="1"/>
</dbReference>
<accession>A0ABQ0ABD6</accession>
<keyword evidence="4" id="KW-1185">Reference proteome</keyword>
<evidence type="ECO:0000256" key="1">
    <source>
        <dbReference type="ARBA" id="ARBA00009981"/>
    </source>
</evidence>
<sequence>MKHIPITITHKDKERTVLVSMKDYQALKETSYLFSTPNNTQRLLESIAEFEVEMEGNIKLGNRF</sequence>
<protein>
    <recommendedName>
        <fullName evidence="2">Antitoxin</fullName>
    </recommendedName>
</protein>